<organism evidence="1 2">
    <name type="scientific">Globodera rostochiensis</name>
    <name type="common">Golden nematode worm</name>
    <name type="synonym">Heterodera rostochiensis</name>
    <dbReference type="NCBI Taxonomy" id="31243"/>
    <lineage>
        <taxon>Eukaryota</taxon>
        <taxon>Metazoa</taxon>
        <taxon>Ecdysozoa</taxon>
        <taxon>Nematoda</taxon>
        <taxon>Chromadorea</taxon>
        <taxon>Rhabditida</taxon>
        <taxon>Tylenchina</taxon>
        <taxon>Tylenchomorpha</taxon>
        <taxon>Tylenchoidea</taxon>
        <taxon>Heteroderidae</taxon>
        <taxon>Heteroderinae</taxon>
        <taxon>Globodera</taxon>
    </lineage>
</organism>
<dbReference type="Proteomes" id="UP000887572">
    <property type="component" value="Unplaced"/>
</dbReference>
<dbReference type="Gene3D" id="2.60.120.920">
    <property type="match status" value="1"/>
</dbReference>
<keyword evidence="1" id="KW-1185">Reference proteome</keyword>
<dbReference type="WBParaSite" id="Gr19_v10_g16865.t1">
    <property type="protein sequence ID" value="Gr19_v10_g16865.t1"/>
    <property type="gene ID" value="Gr19_v10_g16865"/>
</dbReference>
<dbReference type="AlphaFoldDB" id="A0A914HI81"/>
<dbReference type="InterPro" id="IPR043136">
    <property type="entry name" value="B30.2/SPRY_sf"/>
</dbReference>
<evidence type="ECO:0000313" key="1">
    <source>
        <dbReference type="Proteomes" id="UP000887572"/>
    </source>
</evidence>
<name>A0A914HI81_GLORO</name>
<accession>A0A914HI81</accession>
<reference evidence="2" key="1">
    <citation type="submission" date="2022-11" db="UniProtKB">
        <authorList>
            <consortium name="WormBaseParasite"/>
        </authorList>
    </citation>
    <scope>IDENTIFICATION</scope>
</reference>
<protein>
    <submittedName>
        <fullName evidence="2">Uncharacterized protein</fullName>
    </submittedName>
</protein>
<sequence length="113" mass="12555">MLCRLQGIVVKMEKYQKGQQLRIVGLQKTVATLRGPQNRWDLTKSHRGLTISGLIVVAENANWGPCSVFAALPIPTKKDFGIFYFEVTIQEQTLPVCLSILPPNCPICSRALS</sequence>
<evidence type="ECO:0000313" key="2">
    <source>
        <dbReference type="WBParaSite" id="Gr19_v10_g16865.t1"/>
    </source>
</evidence>
<proteinExistence type="predicted"/>